<gene>
    <name evidence="1" type="ORF">METZ01_LOCUS97946</name>
</gene>
<organism evidence="1">
    <name type="scientific">marine metagenome</name>
    <dbReference type="NCBI Taxonomy" id="408172"/>
    <lineage>
        <taxon>unclassified sequences</taxon>
        <taxon>metagenomes</taxon>
        <taxon>ecological metagenomes</taxon>
    </lineage>
</organism>
<reference evidence="1" key="1">
    <citation type="submission" date="2018-05" db="EMBL/GenBank/DDBJ databases">
        <authorList>
            <person name="Lanie J.A."/>
            <person name="Ng W.-L."/>
            <person name="Kazmierczak K.M."/>
            <person name="Andrzejewski T.M."/>
            <person name="Davidsen T.M."/>
            <person name="Wayne K.J."/>
            <person name="Tettelin H."/>
            <person name="Glass J.I."/>
            <person name="Rusch D."/>
            <person name="Podicherti R."/>
            <person name="Tsui H.-C.T."/>
            <person name="Winkler M.E."/>
        </authorList>
    </citation>
    <scope>NUCLEOTIDE SEQUENCE</scope>
</reference>
<dbReference type="EMBL" id="UINC01010108">
    <property type="protein sequence ID" value="SVA45092.1"/>
    <property type="molecule type" value="Genomic_DNA"/>
</dbReference>
<proteinExistence type="predicted"/>
<protein>
    <submittedName>
        <fullName evidence="1">Uncharacterized protein</fullName>
    </submittedName>
</protein>
<name>A0A381VXZ7_9ZZZZ</name>
<accession>A0A381VXZ7</accession>
<dbReference type="AlphaFoldDB" id="A0A381VXZ7"/>
<sequence length="100" mass="11704">VLVQWKFGAQRLRVLWRLGRVGAQRFLGSQDLTMSIKTKTVEWLARTAVRFPRAFWFFVRAWEWMRQKWQEATPGERSWKGAALGLFIATIVVVADSVLH</sequence>
<evidence type="ECO:0000313" key="1">
    <source>
        <dbReference type="EMBL" id="SVA45092.1"/>
    </source>
</evidence>
<feature type="non-terminal residue" evidence="1">
    <location>
        <position position="100"/>
    </location>
</feature>
<feature type="non-terminal residue" evidence="1">
    <location>
        <position position="1"/>
    </location>
</feature>